<keyword evidence="4" id="KW-1185">Reference proteome</keyword>
<evidence type="ECO:0000313" key="4">
    <source>
        <dbReference type="Proteomes" id="UP001165160"/>
    </source>
</evidence>
<gene>
    <name evidence="3" type="ORF">TrVE_jg9683</name>
</gene>
<feature type="region of interest" description="Disordered" evidence="2">
    <location>
        <begin position="791"/>
        <end position="831"/>
    </location>
</feature>
<dbReference type="Proteomes" id="UP001165160">
    <property type="component" value="Unassembled WGS sequence"/>
</dbReference>
<sequence length="997" mass="111118">MSLEETPPPSREYNAEDDDDSDNELFEEMLKDRGPLVTVAPESVVSKQLEDTLRHLWGAIKLNEKAIKRAKNAKKAQAIAQRKATIQSQMAGLPGGSRPGTPGQPAEIIKSDVEVMSDKWTTAGESPDAKLGVLFEMLVKTMKSLEGMKDDMAHNAAIQAAKDDAQDEVMQMEFDHYDRKFNNVLKYKDLHEAVNQMDAQVKSVEAILNRKVLDNKRQIAEDLDQELDKVLGQVKGIIEATEEQDKLLDDRVQRLVEKTMESPAGGGGSHTHSKETVIIQQQAEKQQQQDHTLINKLKDRVNQMELDHAKNQNLIQRLAAQCEAASDRAKRSEDMAKELETKLLEATTSLNEEFTAQITQQVNNITTTIVESTEKTESLIEEAKKEQAEAVQEQIVAVTKSVSEEIKQVTETVVTESISKVEQKQAEQIKQIEIKQEEQIVKLVGKTEAEEHQEEKQEHDHMVEELEVIKQNLQNVEKEAKAVNGNLAGQITSVTENVRRQSMAQVQLVSKQMNTANVEITNRIDEVSTNAAAAKVGVRELKESVEQLTKLMNASFATAKKEQEDSTAKIAEQAASTKSGLNSAIAELHDHLKVTNTTVTDQAQDFEDSNFALQGAIADLNDDLNKLATKSELWDVIQAKLDHHVKTLGKECTQLEESVSSSKPTVLPMNLQRYLAGNTQRIAKLVATKADFEVIRKIVSHSDPTTVDWDEEVTTYRNSFRNEFLAQVKEEARKKHPITDILIDEARDKFMHKLDLAIKVAISKYARVQIGQTLLGRRQLVPTCMACDRPFNPAGADPEKKQPAGNMRGVSRDPLPQKTEDDSSVASYTSFTDGSRNSNNYNVVPFGVDQRKLDKYVFRAGFKIPKHVSSPLMIGNSNSVGELNYYDDENSVGSIGSSSVTSHGRSRPHTVNYSPTKGRGRQHTPQRNNNDNIFGNSNQDTKLPEVRSPMSRGFLPCKKFMNEVLEFKSAVPFTKYTGGISHHAQGKQVNAPGNACR</sequence>
<feature type="region of interest" description="Disordered" evidence="2">
    <location>
        <begin position="1"/>
        <end position="23"/>
    </location>
</feature>
<accession>A0A9W7BI97</accession>
<name>A0A9W7BI97_9STRA</name>
<feature type="region of interest" description="Disordered" evidence="2">
    <location>
        <begin position="894"/>
        <end position="948"/>
    </location>
</feature>
<feature type="compositionally biased region" description="Pro residues" evidence="2">
    <location>
        <begin position="1"/>
        <end position="10"/>
    </location>
</feature>
<feature type="coiled-coil region" evidence="1">
    <location>
        <begin position="294"/>
        <end position="393"/>
    </location>
</feature>
<feature type="compositionally biased region" description="Low complexity" evidence="2">
    <location>
        <begin position="894"/>
        <end position="903"/>
    </location>
</feature>
<feature type="coiled-coil region" evidence="1">
    <location>
        <begin position="418"/>
        <end position="486"/>
    </location>
</feature>
<comment type="caution">
    <text evidence="3">The sequence shown here is derived from an EMBL/GenBank/DDBJ whole genome shotgun (WGS) entry which is preliminary data.</text>
</comment>
<proteinExistence type="predicted"/>
<dbReference type="EMBL" id="BRXX01000113">
    <property type="protein sequence ID" value="GMH91199.1"/>
    <property type="molecule type" value="Genomic_DNA"/>
</dbReference>
<keyword evidence="1" id="KW-0175">Coiled coil</keyword>
<protein>
    <submittedName>
        <fullName evidence="3">Uncharacterized protein</fullName>
    </submittedName>
</protein>
<reference evidence="4" key="1">
    <citation type="journal article" date="2023" name="Commun. Biol.">
        <title>Genome analysis of Parmales, the sister group of diatoms, reveals the evolutionary specialization of diatoms from phago-mixotrophs to photoautotrophs.</title>
        <authorList>
            <person name="Ban H."/>
            <person name="Sato S."/>
            <person name="Yoshikawa S."/>
            <person name="Yamada K."/>
            <person name="Nakamura Y."/>
            <person name="Ichinomiya M."/>
            <person name="Sato N."/>
            <person name="Blanc-Mathieu R."/>
            <person name="Endo H."/>
            <person name="Kuwata A."/>
            <person name="Ogata H."/>
        </authorList>
    </citation>
    <scope>NUCLEOTIDE SEQUENCE [LARGE SCALE GENOMIC DNA]</scope>
    <source>
        <strain evidence="4">NIES 3699</strain>
    </source>
</reference>
<feature type="compositionally biased region" description="Polar residues" evidence="2">
    <location>
        <begin position="925"/>
        <end position="941"/>
    </location>
</feature>
<evidence type="ECO:0000256" key="1">
    <source>
        <dbReference type="SAM" id="Coils"/>
    </source>
</evidence>
<dbReference type="AlphaFoldDB" id="A0A9W7BI97"/>
<organism evidence="3 4">
    <name type="scientific">Triparma verrucosa</name>
    <dbReference type="NCBI Taxonomy" id="1606542"/>
    <lineage>
        <taxon>Eukaryota</taxon>
        <taxon>Sar</taxon>
        <taxon>Stramenopiles</taxon>
        <taxon>Ochrophyta</taxon>
        <taxon>Bolidophyceae</taxon>
        <taxon>Parmales</taxon>
        <taxon>Triparmaceae</taxon>
        <taxon>Triparma</taxon>
    </lineage>
</organism>
<evidence type="ECO:0000313" key="3">
    <source>
        <dbReference type="EMBL" id="GMH91199.1"/>
    </source>
</evidence>
<evidence type="ECO:0000256" key="2">
    <source>
        <dbReference type="SAM" id="MobiDB-lite"/>
    </source>
</evidence>
<feature type="coiled-coil region" evidence="1">
    <location>
        <begin position="213"/>
        <end position="258"/>
    </location>
</feature>